<accession>A0ABX7PWQ5</accession>
<dbReference type="Gene3D" id="3.20.20.140">
    <property type="entry name" value="Metal-dependent hydrolases"/>
    <property type="match status" value="1"/>
</dbReference>
<evidence type="ECO:0000313" key="4">
    <source>
        <dbReference type="Proteomes" id="UP000663088"/>
    </source>
</evidence>
<proteinExistence type="predicted"/>
<feature type="domain" description="Amidohydrolase-related" evidence="2">
    <location>
        <begin position="51"/>
        <end position="401"/>
    </location>
</feature>
<dbReference type="InterPro" id="IPR006680">
    <property type="entry name" value="Amidohydro-rel"/>
</dbReference>
<evidence type="ECO:0000256" key="1">
    <source>
        <dbReference type="ARBA" id="ARBA00022801"/>
    </source>
</evidence>
<dbReference type="InterPro" id="IPR050287">
    <property type="entry name" value="MTA/SAH_deaminase"/>
</dbReference>
<dbReference type="EMBL" id="CP065956">
    <property type="protein sequence ID" value="QSR87076.1"/>
    <property type="molecule type" value="Genomic_DNA"/>
</dbReference>
<protein>
    <submittedName>
        <fullName evidence="3">Amidohydrolase family protein</fullName>
    </submittedName>
</protein>
<dbReference type="InterPro" id="IPR011059">
    <property type="entry name" value="Metal-dep_hydrolase_composite"/>
</dbReference>
<sequence>MLILKASHVLCKPGLILSPGCVRIQGNKILEVARSLEVGPKETVLDLGRAIIFPGLINAHCHLEYTLFKGKLSSFRGSFVEWIKGMVQLKKTFSSKEYLESFQAGINLALRSATTCLFDILSKPEILLFKFHSPLRIYSFLELIDVGKSGWNDEKLAGSLLFFQDPFPFKAIGISPHSPYTASLELYALSKAWCTKEKGFLMTHVSESLDEYRMFKEKKGALFEFICSFNPSYRDFTPSSPLRFLAERELLGPNSLLVHLNYLDQADYDLLEKNPWTVVYCPKSHAFFGHDPFALPALLEKNINIVLGTDSLASNDSLDMRKEIQVAHHSYPSISLLDWWKMVTINPAKAIGMAGKLGVISPGAYADLAVYPFDQPSSDPLEFLLFGDSSPFMIIVDGRIVHCPETL</sequence>
<reference evidence="3 4" key="1">
    <citation type="submission" date="2020-12" db="EMBL/GenBank/DDBJ databases">
        <authorList>
            <person name="Awala S.I."/>
            <person name="Gwak J.-H."/>
            <person name="Kim S.-J."/>
            <person name="Rhee S.-K."/>
        </authorList>
    </citation>
    <scope>NUCLEOTIDE SEQUENCE [LARGE SCALE GENOMIC DNA]</scope>
    <source>
        <strain evidence="3 4">IT5</strain>
    </source>
</reference>
<keyword evidence="1" id="KW-0378">Hydrolase</keyword>
<keyword evidence="4" id="KW-1185">Reference proteome</keyword>
<dbReference type="InterPro" id="IPR032466">
    <property type="entry name" value="Metal_Hydrolase"/>
</dbReference>
<gene>
    <name evidence="3" type="ORF">EM20IM_01570</name>
</gene>
<name>A0ABX7PWQ5_9BACT</name>
<evidence type="ECO:0000313" key="3">
    <source>
        <dbReference type="EMBL" id="QSR87076.1"/>
    </source>
</evidence>
<dbReference type="Proteomes" id="UP000663088">
    <property type="component" value="Chromosome"/>
</dbReference>
<dbReference type="SUPFAM" id="SSF51556">
    <property type="entry name" value="Metallo-dependent hydrolases"/>
    <property type="match status" value="1"/>
</dbReference>
<dbReference type="RefSeq" id="WP_206847527.1">
    <property type="nucleotide sequence ID" value="NZ_CP065956.1"/>
</dbReference>
<evidence type="ECO:0000259" key="2">
    <source>
        <dbReference type="Pfam" id="PF01979"/>
    </source>
</evidence>
<dbReference type="SUPFAM" id="SSF51338">
    <property type="entry name" value="Composite domain of metallo-dependent hydrolases"/>
    <property type="match status" value="1"/>
</dbReference>
<organism evidence="3 4">
    <name type="scientific">Candidatus Methylacidiphilum infernorum</name>
    <dbReference type="NCBI Taxonomy" id="511746"/>
    <lineage>
        <taxon>Bacteria</taxon>
        <taxon>Pseudomonadati</taxon>
        <taxon>Verrucomicrobiota</taxon>
        <taxon>Methylacidiphilae</taxon>
        <taxon>Methylacidiphilales</taxon>
        <taxon>Methylacidiphilaceae</taxon>
        <taxon>Methylacidiphilum (ex Ratnadevi et al. 2023)</taxon>
    </lineage>
</organism>
<dbReference type="Pfam" id="PF01979">
    <property type="entry name" value="Amidohydro_1"/>
    <property type="match status" value="1"/>
</dbReference>
<dbReference type="PANTHER" id="PTHR43794:SF11">
    <property type="entry name" value="AMIDOHYDROLASE-RELATED DOMAIN-CONTAINING PROTEIN"/>
    <property type="match status" value="1"/>
</dbReference>
<dbReference type="PANTHER" id="PTHR43794">
    <property type="entry name" value="AMINOHYDROLASE SSNA-RELATED"/>
    <property type="match status" value="1"/>
</dbReference>